<keyword evidence="4" id="KW-1133">Transmembrane helix</keyword>
<dbReference type="SMART" id="SM00228">
    <property type="entry name" value="PDZ"/>
    <property type="match status" value="1"/>
</dbReference>
<keyword evidence="2 4" id="KW-0472">Membrane</keyword>
<proteinExistence type="predicted"/>
<dbReference type="GO" id="GO:0019901">
    <property type="term" value="F:protein kinase binding"/>
    <property type="evidence" value="ECO:0007669"/>
    <property type="project" value="TreeGrafter"/>
</dbReference>
<dbReference type="InterPro" id="IPR001478">
    <property type="entry name" value="PDZ"/>
</dbReference>
<dbReference type="GO" id="GO:0098609">
    <property type="term" value="P:cell-cell adhesion"/>
    <property type="evidence" value="ECO:0007669"/>
    <property type="project" value="TreeGrafter"/>
</dbReference>
<dbReference type="EMBL" id="UYYA01004034">
    <property type="protein sequence ID" value="VDM58980.1"/>
    <property type="molecule type" value="Genomic_DNA"/>
</dbReference>
<dbReference type="GO" id="GO:0043113">
    <property type="term" value="P:receptor clustering"/>
    <property type="evidence" value="ECO:0007669"/>
    <property type="project" value="TreeGrafter"/>
</dbReference>
<dbReference type="GO" id="GO:0016323">
    <property type="term" value="C:basolateral plasma membrane"/>
    <property type="evidence" value="ECO:0007669"/>
    <property type="project" value="TreeGrafter"/>
</dbReference>
<keyword evidence="4" id="KW-0812">Transmembrane</keyword>
<dbReference type="Pfam" id="PF00595">
    <property type="entry name" value="PDZ"/>
    <property type="match status" value="1"/>
</dbReference>
<reference evidence="6 7" key="2">
    <citation type="submission" date="2018-11" db="EMBL/GenBank/DDBJ databases">
        <authorList>
            <consortium name="Pathogen Informatics"/>
        </authorList>
    </citation>
    <scope>NUCLEOTIDE SEQUENCE [LARGE SCALE GENOMIC DNA]</scope>
    <source>
        <strain evidence="6 7">Costa Rica</strain>
    </source>
</reference>
<dbReference type="Proteomes" id="UP000267027">
    <property type="component" value="Unassembled WGS sequence"/>
</dbReference>
<dbReference type="Gene3D" id="2.30.42.10">
    <property type="match status" value="1"/>
</dbReference>
<dbReference type="WBParaSite" id="ACOC_0000739401-mRNA-1">
    <property type="protein sequence ID" value="ACOC_0000739401-mRNA-1"/>
    <property type="gene ID" value="ACOC_0000739401"/>
</dbReference>
<dbReference type="GO" id="GO:0045197">
    <property type="term" value="P:establishment or maintenance of epithelial cell apical/basal polarity"/>
    <property type="evidence" value="ECO:0007669"/>
    <property type="project" value="TreeGrafter"/>
</dbReference>
<name>A0A0R3PQ33_ANGCS</name>
<dbReference type="PANTHER" id="PTHR23119:SF51">
    <property type="entry name" value="DISKS LARGE 1 TUMOR SUPPRESSOR PROTEIN"/>
    <property type="match status" value="1"/>
</dbReference>
<organism evidence="8">
    <name type="scientific">Angiostrongylus costaricensis</name>
    <name type="common">Nematode worm</name>
    <dbReference type="NCBI Taxonomy" id="334426"/>
    <lineage>
        <taxon>Eukaryota</taxon>
        <taxon>Metazoa</taxon>
        <taxon>Ecdysozoa</taxon>
        <taxon>Nematoda</taxon>
        <taxon>Chromadorea</taxon>
        <taxon>Rhabditida</taxon>
        <taxon>Rhabditina</taxon>
        <taxon>Rhabditomorpha</taxon>
        <taxon>Strongyloidea</taxon>
        <taxon>Metastrongylidae</taxon>
        <taxon>Angiostrongylus</taxon>
    </lineage>
</organism>
<evidence type="ECO:0000256" key="3">
    <source>
        <dbReference type="SAM" id="MobiDB-lite"/>
    </source>
</evidence>
<dbReference type="STRING" id="334426.A0A0R3PQ33"/>
<dbReference type="PANTHER" id="PTHR23119">
    <property type="entry name" value="DISCS LARGE"/>
    <property type="match status" value="1"/>
</dbReference>
<gene>
    <name evidence="6" type="ORF">ACOC_LOCUS7395</name>
</gene>
<evidence type="ECO:0000313" key="8">
    <source>
        <dbReference type="WBParaSite" id="ACOC_0000739401-mRNA-1"/>
    </source>
</evidence>
<accession>A0A0R3PQ33</accession>
<dbReference type="InterPro" id="IPR036034">
    <property type="entry name" value="PDZ_sf"/>
</dbReference>
<evidence type="ECO:0000256" key="1">
    <source>
        <dbReference type="ARBA" id="ARBA00004370"/>
    </source>
</evidence>
<evidence type="ECO:0000313" key="7">
    <source>
        <dbReference type="Proteomes" id="UP000267027"/>
    </source>
</evidence>
<feature type="compositionally biased region" description="Polar residues" evidence="3">
    <location>
        <begin position="237"/>
        <end position="246"/>
    </location>
</feature>
<sequence>MLNGKLLLISALKTVFSFVLYYSWHALLQPGYERSVSCCPFVTYLCYSHLGKAVLNSLRVAERVITEQGRIFNTGNSESKFMTIDLEHGPQGLGFNIVGGSDSPHIPGHSGIFVSIIKPDSPAYNDGRLSVGDLILAVNGIELVNKTHDEVVSIFRSQTGSIELLVEIGAESRVLNEDLVTDTHLTSGKSFLVENSDFTKSSLRPQMRQSQGNGLPHSSPLPSYVNDLKSREEDNDSPSSCAQSVHSYLDDVPRTPKRPMSYLDPRNPSLVTEVLYVSIGLAVISLGVYVGYRVIRGRR</sequence>
<evidence type="ECO:0000256" key="2">
    <source>
        <dbReference type="ARBA" id="ARBA00023136"/>
    </source>
</evidence>
<dbReference type="PROSITE" id="PS50106">
    <property type="entry name" value="PDZ"/>
    <property type="match status" value="1"/>
</dbReference>
<evidence type="ECO:0000259" key="5">
    <source>
        <dbReference type="PROSITE" id="PS50106"/>
    </source>
</evidence>
<dbReference type="GO" id="GO:0097120">
    <property type="term" value="P:receptor localization to synapse"/>
    <property type="evidence" value="ECO:0007669"/>
    <property type="project" value="TreeGrafter"/>
</dbReference>
<protein>
    <submittedName>
        <fullName evidence="8">PDZ domain-containing protein</fullName>
    </submittedName>
</protein>
<feature type="compositionally biased region" description="Polar residues" evidence="3">
    <location>
        <begin position="200"/>
        <end position="213"/>
    </location>
</feature>
<dbReference type="OrthoDB" id="123971at2759"/>
<dbReference type="SUPFAM" id="SSF50156">
    <property type="entry name" value="PDZ domain-like"/>
    <property type="match status" value="1"/>
</dbReference>
<dbReference type="GO" id="GO:0030054">
    <property type="term" value="C:cell junction"/>
    <property type="evidence" value="ECO:0007669"/>
    <property type="project" value="TreeGrafter"/>
</dbReference>
<feature type="domain" description="PDZ" evidence="5">
    <location>
        <begin position="83"/>
        <end position="170"/>
    </location>
</feature>
<comment type="subcellular location">
    <subcellularLocation>
        <location evidence="1">Membrane</location>
    </subcellularLocation>
</comment>
<reference evidence="8" key="1">
    <citation type="submission" date="2017-02" db="UniProtKB">
        <authorList>
            <consortium name="WormBaseParasite"/>
        </authorList>
    </citation>
    <scope>IDENTIFICATION</scope>
</reference>
<evidence type="ECO:0000256" key="4">
    <source>
        <dbReference type="SAM" id="Phobius"/>
    </source>
</evidence>
<dbReference type="InterPro" id="IPR050614">
    <property type="entry name" value="Synaptic_Scaffolding_LAP-MAGUK"/>
</dbReference>
<evidence type="ECO:0000313" key="6">
    <source>
        <dbReference type="EMBL" id="VDM58980.1"/>
    </source>
</evidence>
<keyword evidence="7" id="KW-1185">Reference proteome</keyword>
<dbReference type="OMA" id="WITEALY"/>
<feature type="region of interest" description="Disordered" evidence="3">
    <location>
        <begin position="200"/>
        <end position="264"/>
    </location>
</feature>
<dbReference type="AlphaFoldDB" id="A0A0R3PQ33"/>
<feature type="transmembrane region" description="Helical" evidence="4">
    <location>
        <begin position="274"/>
        <end position="295"/>
    </location>
</feature>